<gene>
    <name evidence="4" type="ORF">Q7C36_003013</name>
</gene>
<protein>
    <recommendedName>
        <fullName evidence="3">OCIA domain-containing protein</fullName>
    </recommendedName>
</protein>
<feature type="transmembrane region" description="Helical" evidence="2">
    <location>
        <begin position="43"/>
        <end position="63"/>
    </location>
</feature>
<dbReference type="PANTHER" id="PTHR13336">
    <property type="entry name" value="OVARIAN CARCINOMA IMMUNOREACTIVE ANTIGEN"/>
    <property type="match status" value="1"/>
</dbReference>
<dbReference type="PANTHER" id="PTHR13336:SF2">
    <property type="entry name" value="OCIA DOMAIN-CONTAINING PROTEIN 2"/>
    <property type="match status" value="1"/>
</dbReference>
<accession>A0AA88NUR5</accession>
<organism evidence="4 5">
    <name type="scientific">Tachysurus vachellii</name>
    <name type="common">Darkbarbel catfish</name>
    <name type="synonym">Pelteobagrus vachellii</name>
    <dbReference type="NCBI Taxonomy" id="175792"/>
    <lineage>
        <taxon>Eukaryota</taxon>
        <taxon>Metazoa</taxon>
        <taxon>Chordata</taxon>
        <taxon>Craniata</taxon>
        <taxon>Vertebrata</taxon>
        <taxon>Euteleostomi</taxon>
        <taxon>Actinopterygii</taxon>
        <taxon>Neopterygii</taxon>
        <taxon>Teleostei</taxon>
        <taxon>Ostariophysi</taxon>
        <taxon>Siluriformes</taxon>
        <taxon>Bagridae</taxon>
        <taxon>Tachysurus</taxon>
    </lineage>
</organism>
<keyword evidence="2" id="KW-0472">Membrane</keyword>
<reference evidence="4" key="1">
    <citation type="submission" date="2023-08" db="EMBL/GenBank/DDBJ databases">
        <title>Pelteobagrus vachellii genome.</title>
        <authorList>
            <person name="Liu H."/>
        </authorList>
    </citation>
    <scope>NUCLEOTIDE SEQUENCE</scope>
    <source>
        <strain evidence="4">PRFRI_2022a</strain>
        <tissue evidence="4">Muscle</tissue>
    </source>
</reference>
<dbReference type="Pfam" id="PF07051">
    <property type="entry name" value="OCIA"/>
    <property type="match status" value="1"/>
</dbReference>
<keyword evidence="2" id="KW-1133">Transmembrane helix</keyword>
<evidence type="ECO:0000313" key="4">
    <source>
        <dbReference type="EMBL" id="KAK2863859.1"/>
    </source>
</evidence>
<evidence type="ECO:0000313" key="5">
    <source>
        <dbReference type="Proteomes" id="UP001187315"/>
    </source>
</evidence>
<evidence type="ECO:0000259" key="3">
    <source>
        <dbReference type="Pfam" id="PF07051"/>
    </source>
</evidence>
<evidence type="ECO:0000256" key="1">
    <source>
        <dbReference type="SAM" id="MobiDB-lite"/>
    </source>
</evidence>
<proteinExistence type="predicted"/>
<dbReference type="AlphaFoldDB" id="A0AA88NUR5"/>
<evidence type="ECO:0000256" key="2">
    <source>
        <dbReference type="SAM" id="Phobius"/>
    </source>
</evidence>
<dbReference type="InterPro" id="IPR040187">
    <property type="entry name" value="OCAD1/2"/>
</dbReference>
<feature type="region of interest" description="Disordered" evidence="1">
    <location>
        <begin position="1"/>
        <end position="23"/>
    </location>
</feature>
<dbReference type="GO" id="GO:0005743">
    <property type="term" value="C:mitochondrial inner membrane"/>
    <property type="evidence" value="ECO:0007669"/>
    <property type="project" value="TreeGrafter"/>
</dbReference>
<keyword evidence="2" id="KW-0812">Transmembrane</keyword>
<dbReference type="InterPro" id="IPR009764">
    <property type="entry name" value="OCIA_dom"/>
</dbReference>
<name>A0AA88NUR5_TACVA</name>
<comment type="caution">
    <text evidence="4">The sequence shown here is derived from an EMBL/GenBank/DDBJ whole genome shotgun (WGS) entry which is preliminary data.</text>
</comment>
<sequence>MTTETAESTEGVHQVTKKGRCPMEDKQSKEMKQIWKECQQESFWYRALPLSIGSMAITGGLIYNGVWKQSKRFGPFPKLALAGILGYAVGKASYVGTCKEKFQKLGPDFSKGFGPGWGPWSGPTSCGCHGHRRCTHVCQECKKVEEAATPSAGPTQS</sequence>
<dbReference type="Proteomes" id="UP001187315">
    <property type="component" value="Unassembled WGS sequence"/>
</dbReference>
<keyword evidence="5" id="KW-1185">Reference proteome</keyword>
<dbReference type="EMBL" id="JAVHJS010000003">
    <property type="protein sequence ID" value="KAK2863859.1"/>
    <property type="molecule type" value="Genomic_DNA"/>
</dbReference>
<feature type="domain" description="OCIA" evidence="3">
    <location>
        <begin position="27"/>
        <end position="106"/>
    </location>
</feature>